<name>A0A6P3XL12_DINQU</name>
<evidence type="ECO:0000256" key="10">
    <source>
        <dbReference type="SAM" id="Phobius"/>
    </source>
</evidence>
<evidence type="ECO:0000256" key="9">
    <source>
        <dbReference type="ARBA" id="ARBA00023224"/>
    </source>
</evidence>
<keyword evidence="7 10" id="KW-0472">Membrane</keyword>
<evidence type="ECO:0000256" key="7">
    <source>
        <dbReference type="ARBA" id="ARBA00023136"/>
    </source>
</evidence>
<dbReference type="Pfam" id="PF02949">
    <property type="entry name" value="7tm_6"/>
    <property type="match status" value="1"/>
</dbReference>
<dbReference type="InterPro" id="IPR004117">
    <property type="entry name" value="7tm6_olfct_rcpt"/>
</dbReference>
<evidence type="ECO:0000256" key="6">
    <source>
        <dbReference type="ARBA" id="ARBA00022989"/>
    </source>
</evidence>
<keyword evidence="9" id="KW-0807">Transducer</keyword>
<keyword evidence="6 10" id="KW-1133">Transmembrane helix</keyword>
<dbReference type="GO" id="GO:0005886">
    <property type="term" value="C:plasma membrane"/>
    <property type="evidence" value="ECO:0007669"/>
    <property type="project" value="UniProtKB-SubCell"/>
</dbReference>
<feature type="transmembrane region" description="Helical" evidence="10">
    <location>
        <begin position="108"/>
        <end position="134"/>
    </location>
</feature>
<evidence type="ECO:0000256" key="8">
    <source>
        <dbReference type="ARBA" id="ARBA00023170"/>
    </source>
</evidence>
<feature type="transmembrane region" description="Helical" evidence="10">
    <location>
        <begin position="6"/>
        <end position="26"/>
    </location>
</feature>
<feature type="transmembrane region" description="Helical" evidence="10">
    <location>
        <begin position="38"/>
        <end position="58"/>
    </location>
</feature>
<keyword evidence="11" id="KW-1185">Reference proteome</keyword>
<evidence type="ECO:0000256" key="4">
    <source>
        <dbReference type="ARBA" id="ARBA00022692"/>
    </source>
</evidence>
<dbReference type="Proteomes" id="UP000515204">
    <property type="component" value="Unplaced"/>
</dbReference>
<dbReference type="PANTHER" id="PTHR21137:SF35">
    <property type="entry name" value="ODORANT RECEPTOR 19A-RELATED"/>
    <property type="match status" value="1"/>
</dbReference>
<organism evidence="11 12">
    <name type="scientific">Dinoponera quadriceps</name>
    <name type="common">South American ant</name>
    <dbReference type="NCBI Taxonomy" id="609295"/>
    <lineage>
        <taxon>Eukaryota</taxon>
        <taxon>Metazoa</taxon>
        <taxon>Ecdysozoa</taxon>
        <taxon>Arthropoda</taxon>
        <taxon>Hexapoda</taxon>
        <taxon>Insecta</taxon>
        <taxon>Pterygota</taxon>
        <taxon>Neoptera</taxon>
        <taxon>Endopterygota</taxon>
        <taxon>Hymenoptera</taxon>
        <taxon>Apocrita</taxon>
        <taxon>Aculeata</taxon>
        <taxon>Formicoidea</taxon>
        <taxon>Formicidae</taxon>
        <taxon>Ponerinae</taxon>
        <taxon>Ponerini</taxon>
        <taxon>Dinoponera</taxon>
    </lineage>
</organism>
<keyword evidence="4 10" id="KW-0812">Transmembrane</keyword>
<dbReference type="KEGG" id="dqu:106746673"/>
<dbReference type="OrthoDB" id="7524167at2759"/>
<dbReference type="AlphaFoldDB" id="A0A6P3XL12"/>
<evidence type="ECO:0000256" key="1">
    <source>
        <dbReference type="ARBA" id="ARBA00004651"/>
    </source>
</evidence>
<reference evidence="12" key="1">
    <citation type="submission" date="2025-08" db="UniProtKB">
        <authorList>
            <consortium name="RefSeq"/>
        </authorList>
    </citation>
    <scope>IDENTIFICATION</scope>
</reference>
<evidence type="ECO:0000256" key="2">
    <source>
        <dbReference type="ARBA" id="ARBA00022475"/>
    </source>
</evidence>
<dbReference type="GeneID" id="106746673"/>
<evidence type="ECO:0000313" key="12">
    <source>
        <dbReference type="RefSeq" id="XP_014478957.1"/>
    </source>
</evidence>
<keyword evidence="5" id="KW-0552">Olfaction</keyword>
<protein>
    <submittedName>
        <fullName evidence="12">Uncharacterized protein LOC106746673</fullName>
    </submittedName>
</protein>
<dbReference type="PANTHER" id="PTHR21137">
    <property type="entry name" value="ODORANT RECEPTOR"/>
    <property type="match status" value="1"/>
</dbReference>
<evidence type="ECO:0000256" key="5">
    <source>
        <dbReference type="ARBA" id="ARBA00022725"/>
    </source>
</evidence>
<dbReference type="GO" id="GO:0005549">
    <property type="term" value="F:odorant binding"/>
    <property type="evidence" value="ECO:0007669"/>
    <property type="project" value="InterPro"/>
</dbReference>
<sequence>MSISKFKVMCFILIIVGVMCGSLNYLRIFQALTAKYNYVGELSVSVTFVIVHFFYLAISSYIGQEIIDHNNHVFATIYNIEWYGTSLNVQKMILFLLQRGNKAFNINIGGLIVGSLQGAATIISTSISYFTFLYSTRH</sequence>
<proteinExistence type="predicted"/>
<keyword evidence="2" id="KW-1003">Cell membrane</keyword>
<comment type="subcellular location">
    <subcellularLocation>
        <location evidence="1">Cell membrane</location>
        <topology evidence="1">Multi-pass membrane protein</topology>
    </subcellularLocation>
</comment>
<dbReference type="GO" id="GO:0004984">
    <property type="term" value="F:olfactory receptor activity"/>
    <property type="evidence" value="ECO:0007669"/>
    <property type="project" value="InterPro"/>
</dbReference>
<evidence type="ECO:0000313" key="11">
    <source>
        <dbReference type="Proteomes" id="UP000515204"/>
    </source>
</evidence>
<gene>
    <name evidence="12" type="primary">LOC106746673</name>
</gene>
<accession>A0A6P3XL12</accession>
<dbReference type="GO" id="GO:0007165">
    <property type="term" value="P:signal transduction"/>
    <property type="evidence" value="ECO:0007669"/>
    <property type="project" value="UniProtKB-KW"/>
</dbReference>
<dbReference type="RefSeq" id="XP_014478957.1">
    <property type="nucleotide sequence ID" value="XM_014623471.1"/>
</dbReference>
<keyword evidence="8" id="KW-0675">Receptor</keyword>
<keyword evidence="3" id="KW-0716">Sensory transduction</keyword>
<evidence type="ECO:0000256" key="3">
    <source>
        <dbReference type="ARBA" id="ARBA00022606"/>
    </source>
</evidence>